<comment type="caution">
    <text evidence="1">The sequence shown here is derived from an EMBL/GenBank/DDBJ whole genome shotgun (WGS) entry which is preliminary data.</text>
</comment>
<name>A0A397GN99_9GLOM</name>
<protein>
    <submittedName>
        <fullName evidence="1">Uncharacterized protein</fullName>
    </submittedName>
</protein>
<accession>A0A397GN99</accession>
<proteinExistence type="predicted"/>
<dbReference type="OrthoDB" id="2303863at2759"/>
<gene>
    <name evidence="1" type="ORF">Glove_486g3</name>
</gene>
<dbReference type="AlphaFoldDB" id="A0A397GN99"/>
<reference evidence="1 2" key="1">
    <citation type="submission" date="2018-08" db="EMBL/GenBank/DDBJ databases">
        <title>Genome and evolution of the arbuscular mycorrhizal fungus Diversispora epigaea (formerly Glomus versiforme) and its bacterial endosymbionts.</title>
        <authorList>
            <person name="Sun X."/>
            <person name="Fei Z."/>
            <person name="Harrison M."/>
        </authorList>
    </citation>
    <scope>NUCLEOTIDE SEQUENCE [LARGE SCALE GENOMIC DNA]</scope>
    <source>
        <strain evidence="1 2">IT104</strain>
    </source>
</reference>
<dbReference type="Proteomes" id="UP000266861">
    <property type="component" value="Unassembled WGS sequence"/>
</dbReference>
<sequence>MGCRKLDPNDQRVTCPHIKRDGSVCGRVCTRTTGCAKHWNLHEKNIAKGSCSICGVPTVSITGCCPKHSDHPMSLQSNR</sequence>
<organism evidence="1 2">
    <name type="scientific">Diversispora epigaea</name>
    <dbReference type="NCBI Taxonomy" id="1348612"/>
    <lineage>
        <taxon>Eukaryota</taxon>
        <taxon>Fungi</taxon>
        <taxon>Fungi incertae sedis</taxon>
        <taxon>Mucoromycota</taxon>
        <taxon>Glomeromycotina</taxon>
        <taxon>Glomeromycetes</taxon>
        <taxon>Diversisporales</taxon>
        <taxon>Diversisporaceae</taxon>
        <taxon>Diversispora</taxon>
    </lineage>
</organism>
<dbReference type="EMBL" id="PQFF01000424">
    <property type="protein sequence ID" value="RHZ51004.1"/>
    <property type="molecule type" value="Genomic_DNA"/>
</dbReference>
<evidence type="ECO:0000313" key="2">
    <source>
        <dbReference type="Proteomes" id="UP000266861"/>
    </source>
</evidence>
<keyword evidence="2" id="KW-1185">Reference proteome</keyword>
<evidence type="ECO:0000313" key="1">
    <source>
        <dbReference type="EMBL" id="RHZ51004.1"/>
    </source>
</evidence>